<name>A0A5C4T2P7_9BACL</name>
<dbReference type="Proteomes" id="UP000307943">
    <property type="component" value="Unassembled WGS sequence"/>
</dbReference>
<dbReference type="Gene3D" id="1.10.3450.10">
    <property type="entry name" value="TTHA0068-like"/>
    <property type="match status" value="1"/>
</dbReference>
<sequence>MKRCTSHTAKGAANRMYPDAYVDYLVHFHGDRDWFECHELLEEYWKQNPADPKSKTWVGLIQVAVSLYHHRRGNRAGALKMIAASLRNMNDDHLAELGIDHADFRRAVERRLEELSANGPAPFSDLDIPLSDMELIGQCNSKCVERGMVWKRPSDPGNRFIMNKHTLRDRTDVIEARSREAERKREHNKKARG</sequence>
<feature type="region of interest" description="Disordered" evidence="1">
    <location>
        <begin position="171"/>
        <end position="193"/>
    </location>
</feature>
<dbReference type="InterPro" id="IPR005500">
    <property type="entry name" value="DUF309"/>
</dbReference>
<gene>
    <name evidence="2" type="ORF">FE784_27230</name>
</gene>
<accession>A0A5C4T2P7</accession>
<organism evidence="2 3">
    <name type="scientific">Paenibacillus hemerocallicola</name>
    <dbReference type="NCBI Taxonomy" id="1172614"/>
    <lineage>
        <taxon>Bacteria</taxon>
        <taxon>Bacillati</taxon>
        <taxon>Bacillota</taxon>
        <taxon>Bacilli</taxon>
        <taxon>Bacillales</taxon>
        <taxon>Paenibacillaceae</taxon>
        <taxon>Paenibacillus</taxon>
    </lineage>
</organism>
<dbReference type="PANTHER" id="PTHR34796">
    <property type="entry name" value="EXPRESSED PROTEIN"/>
    <property type="match status" value="1"/>
</dbReference>
<reference evidence="2 3" key="1">
    <citation type="submission" date="2019-05" db="EMBL/GenBank/DDBJ databases">
        <title>We sequenced the genome of Paenibacillus hemerocallicola KCTC 33185 for further insight into its adaptation and study the phylogeny of Paenibacillus.</title>
        <authorList>
            <person name="Narsing Rao M.P."/>
        </authorList>
    </citation>
    <scope>NUCLEOTIDE SEQUENCE [LARGE SCALE GENOMIC DNA]</scope>
    <source>
        <strain evidence="2 3">KCTC 33185</strain>
    </source>
</reference>
<dbReference type="EMBL" id="VDCQ01000048">
    <property type="protein sequence ID" value="TNJ63105.1"/>
    <property type="molecule type" value="Genomic_DNA"/>
</dbReference>
<keyword evidence="3" id="KW-1185">Reference proteome</keyword>
<dbReference type="OrthoDB" id="165483at2"/>
<protein>
    <submittedName>
        <fullName evidence="2">DUF309 domain-containing protein</fullName>
    </submittedName>
</protein>
<evidence type="ECO:0000313" key="3">
    <source>
        <dbReference type="Proteomes" id="UP000307943"/>
    </source>
</evidence>
<dbReference type="PANTHER" id="PTHR34796:SF1">
    <property type="entry name" value="EXPRESSED PROTEIN"/>
    <property type="match status" value="1"/>
</dbReference>
<dbReference type="SUPFAM" id="SSF140663">
    <property type="entry name" value="TTHA0068-like"/>
    <property type="match status" value="1"/>
</dbReference>
<dbReference type="InterPro" id="IPR023203">
    <property type="entry name" value="TTHA0068_sf"/>
</dbReference>
<evidence type="ECO:0000256" key="1">
    <source>
        <dbReference type="SAM" id="MobiDB-lite"/>
    </source>
</evidence>
<comment type="caution">
    <text evidence="2">The sequence shown here is derived from an EMBL/GenBank/DDBJ whole genome shotgun (WGS) entry which is preliminary data.</text>
</comment>
<evidence type="ECO:0000313" key="2">
    <source>
        <dbReference type="EMBL" id="TNJ63105.1"/>
    </source>
</evidence>
<feature type="compositionally biased region" description="Basic and acidic residues" evidence="1">
    <location>
        <begin position="171"/>
        <end position="185"/>
    </location>
</feature>
<dbReference type="AlphaFoldDB" id="A0A5C4T2P7"/>
<proteinExistence type="predicted"/>
<dbReference type="Pfam" id="PF03745">
    <property type="entry name" value="DUF309"/>
    <property type="match status" value="1"/>
</dbReference>